<evidence type="ECO:0000256" key="5">
    <source>
        <dbReference type="ARBA" id="ARBA00022989"/>
    </source>
</evidence>
<keyword evidence="3 10" id="KW-0808">Transferase</keyword>
<sequence>MKTPNSALVLRLGIYGVLVYLAQFAARHAVSMVSRKGWAWDSRAYYDAFEGGVYTGTPGKLGSFNYTPAVAQIVWPFTHLPWVVFATLTVAAAAIGVWWLLRPLGWFTKTLGWCICSVQVASGNIDWLLAVMAVLGVTRGGPWALVALTKMAPTWGPVWFAARGEWRNLAKFVLTLVVVVAISVATVPHLWVEWFDFVREHSGEKPGMFRELLPPLPLRMAFAFALVVYGARTSRRWTIPVAMLCAAPVPGTGPWALLAGLPRMLEMDRAERAGGEVSAADGVAARRSSGAEAAEQSTTWVENP</sequence>
<evidence type="ECO:0000256" key="9">
    <source>
        <dbReference type="SAM" id="Phobius"/>
    </source>
</evidence>
<keyword evidence="6 9" id="KW-0472">Membrane</keyword>
<reference evidence="11" key="1">
    <citation type="journal article" date="2019" name="Int. J. Syst. Evol. Microbiol.">
        <title>The Global Catalogue of Microorganisms (GCM) 10K type strain sequencing project: providing services to taxonomists for standard genome sequencing and annotation.</title>
        <authorList>
            <consortium name="The Broad Institute Genomics Platform"/>
            <consortium name="The Broad Institute Genome Sequencing Center for Infectious Disease"/>
            <person name="Wu L."/>
            <person name="Ma J."/>
        </authorList>
    </citation>
    <scope>NUCLEOTIDE SEQUENCE [LARGE SCALE GENOMIC DNA]</scope>
    <source>
        <strain evidence="11">DFY28</strain>
    </source>
</reference>
<evidence type="ECO:0000256" key="1">
    <source>
        <dbReference type="ARBA" id="ARBA00004651"/>
    </source>
</evidence>
<organism evidence="10 11">
    <name type="scientific">Nocardioides yefusunii</name>
    <dbReference type="NCBI Taxonomy" id="2500546"/>
    <lineage>
        <taxon>Bacteria</taxon>
        <taxon>Bacillati</taxon>
        <taxon>Actinomycetota</taxon>
        <taxon>Actinomycetes</taxon>
        <taxon>Propionibacteriales</taxon>
        <taxon>Nocardioidaceae</taxon>
        <taxon>Nocardioides</taxon>
    </lineage>
</organism>
<feature type="region of interest" description="Disordered" evidence="8">
    <location>
        <begin position="276"/>
        <end position="304"/>
    </location>
</feature>
<gene>
    <name evidence="10" type="ORF">ACFPWU_04480</name>
</gene>
<evidence type="ECO:0000256" key="6">
    <source>
        <dbReference type="ARBA" id="ARBA00023136"/>
    </source>
</evidence>
<keyword evidence="4 9" id="KW-0812">Transmembrane</keyword>
<comment type="caution">
    <text evidence="10">The sequence shown here is derived from an EMBL/GenBank/DDBJ whole genome shotgun (WGS) entry which is preliminary data.</text>
</comment>
<protein>
    <submittedName>
        <fullName evidence="10">Glycosyltransferase family 87 protein</fullName>
        <ecNumber evidence="10">2.4.-.-</ecNumber>
    </submittedName>
</protein>
<dbReference type="Proteomes" id="UP001596098">
    <property type="component" value="Unassembled WGS sequence"/>
</dbReference>
<evidence type="ECO:0000256" key="4">
    <source>
        <dbReference type="ARBA" id="ARBA00022692"/>
    </source>
</evidence>
<dbReference type="GO" id="GO:0016757">
    <property type="term" value="F:glycosyltransferase activity"/>
    <property type="evidence" value="ECO:0007669"/>
    <property type="project" value="UniProtKB-KW"/>
</dbReference>
<evidence type="ECO:0000313" key="10">
    <source>
        <dbReference type="EMBL" id="MFC6152924.1"/>
    </source>
</evidence>
<comment type="subcellular location">
    <subcellularLocation>
        <location evidence="1">Cell membrane</location>
        <topology evidence="1">Multi-pass membrane protein</topology>
    </subcellularLocation>
</comment>
<keyword evidence="10" id="KW-0328">Glycosyltransferase</keyword>
<evidence type="ECO:0000256" key="8">
    <source>
        <dbReference type="SAM" id="MobiDB-lite"/>
    </source>
</evidence>
<feature type="transmembrane region" description="Helical" evidence="9">
    <location>
        <begin position="212"/>
        <end position="231"/>
    </location>
</feature>
<keyword evidence="2" id="KW-1003">Cell membrane</keyword>
<dbReference type="EC" id="2.4.-.-" evidence="10"/>
<evidence type="ECO:0000256" key="2">
    <source>
        <dbReference type="ARBA" id="ARBA00022475"/>
    </source>
</evidence>
<feature type="transmembrane region" description="Helical" evidence="9">
    <location>
        <begin position="82"/>
        <end position="101"/>
    </location>
</feature>
<dbReference type="Pfam" id="PF09594">
    <property type="entry name" value="GT87"/>
    <property type="match status" value="1"/>
</dbReference>
<keyword evidence="5 9" id="KW-1133">Transmembrane helix</keyword>
<accession>A0ABW1QWG2</accession>
<evidence type="ECO:0000313" key="11">
    <source>
        <dbReference type="Proteomes" id="UP001596098"/>
    </source>
</evidence>
<evidence type="ECO:0000256" key="7">
    <source>
        <dbReference type="ARBA" id="ARBA00024033"/>
    </source>
</evidence>
<evidence type="ECO:0000256" key="3">
    <source>
        <dbReference type="ARBA" id="ARBA00022679"/>
    </source>
</evidence>
<feature type="transmembrane region" description="Helical" evidence="9">
    <location>
        <begin position="6"/>
        <end position="26"/>
    </location>
</feature>
<dbReference type="RefSeq" id="WP_164878623.1">
    <property type="nucleotide sequence ID" value="NZ_CP034929.1"/>
</dbReference>
<keyword evidence="11" id="KW-1185">Reference proteome</keyword>
<feature type="compositionally biased region" description="Low complexity" evidence="8">
    <location>
        <begin position="282"/>
        <end position="295"/>
    </location>
</feature>
<dbReference type="InterPro" id="IPR018584">
    <property type="entry name" value="GT87"/>
</dbReference>
<comment type="similarity">
    <text evidence="7">Belongs to the glycosyltransferase 87 family.</text>
</comment>
<feature type="transmembrane region" description="Helical" evidence="9">
    <location>
        <begin position="169"/>
        <end position="192"/>
    </location>
</feature>
<name>A0ABW1QWG2_9ACTN</name>
<dbReference type="EMBL" id="JBHSQI010000002">
    <property type="protein sequence ID" value="MFC6152924.1"/>
    <property type="molecule type" value="Genomic_DNA"/>
</dbReference>
<proteinExistence type="inferred from homology"/>